<keyword evidence="10" id="KW-1185">Reference proteome</keyword>
<dbReference type="RefSeq" id="WP_083959546.1">
    <property type="nucleotide sequence ID" value="NZ_FQVN01000003.1"/>
</dbReference>
<feature type="transmembrane region" description="Helical" evidence="8">
    <location>
        <begin position="444"/>
        <end position="467"/>
    </location>
</feature>
<reference evidence="9 10" key="1">
    <citation type="submission" date="2016-11" db="EMBL/GenBank/DDBJ databases">
        <authorList>
            <person name="Jaros S."/>
            <person name="Januszkiewicz K."/>
            <person name="Wedrychowicz H."/>
        </authorList>
    </citation>
    <scope>NUCLEOTIDE SEQUENCE [LARGE SCALE GENOMIC DNA]</scope>
    <source>
        <strain evidence="9 10">DSM 44523</strain>
    </source>
</reference>
<feature type="transmembrane region" description="Helical" evidence="8">
    <location>
        <begin position="372"/>
        <end position="394"/>
    </location>
</feature>
<evidence type="ECO:0000256" key="5">
    <source>
        <dbReference type="ARBA" id="ARBA00022989"/>
    </source>
</evidence>
<feature type="transmembrane region" description="Helical" evidence="8">
    <location>
        <begin position="341"/>
        <end position="360"/>
    </location>
</feature>
<dbReference type="InterPro" id="IPR001248">
    <property type="entry name" value="Pur-cyt_permease"/>
</dbReference>
<dbReference type="GO" id="GO:0022857">
    <property type="term" value="F:transmembrane transporter activity"/>
    <property type="evidence" value="ECO:0007669"/>
    <property type="project" value="InterPro"/>
</dbReference>
<keyword evidence="6 7" id="KW-0472">Membrane</keyword>
<feature type="transmembrane region" description="Helical" evidence="8">
    <location>
        <begin position="216"/>
        <end position="236"/>
    </location>
</feature>
<dbReference type="GO" id="GO:0005886">
    <property type="term" value="C:plasma membrane"/>
    <property type="evidence" value="ECO:0007669"/>
    <property type="project" value="TreeGrafter"/>
</dbReference>
<evidence type="ECO:0000256" key="1">
    <source>
        <dbReference type="ARBA" id="ARBA00004141"/>
    </source>
</evidence>
<evidence type="ECO:0000313" key="10">
    <source>
        <dbReference type="Proteomes" id="UP000184501"/>
    </source>
</evidence>
<sequence>MSAGRGGTRPEDGRAEPRSALSAAARAVEQRSIDWVPYEERHGRVSGLGSMWFASNVNLTAMATGVTALSVGAPLAWTLVASVLGALFGTFFMAVHSAQGPRLGLPQLVQSRPQFGYLGASLTVWVFALVNYLAYNTSDAILAGSAAHAVFGVPTTAGYLASAAVASVVAFFGHDWIHRVNRWLTWPLVALLVALSGAALTNEAVPPLSLAGFDPAPVMTVFVISSGFQLGWAPYVSDYSRYLAPDVPARSAFWWTYLPSALSAVWVFLLGAAMSAAAPGAEPVTAFVAAADTLFTGFGRITVAALLLGLLSVMSVNQYGGALTMIAIRDSFRPVRPTRRVRAVAVGTMFAIVWLVSHPVGAERFTAFYGNALIFLAYLFTPWTAVNLVDYFLVRRGCYVISAIFDPDGVYGRWGWRGNTAYLLGLAAMVPFMVTAPYTGPVAALLGGVDCSVLVGLPVSALAYWFLTRSLDLAAERRLALAEGIPRPR</sequence>
<keyword evidence="4 8" id="KW-0812">Transmembrane</keyword>
<comment type="subcellular location">
    <subcellularLocation>
        <location evidence="1">Membrane</location>
        <topology evidence="1">Multi-pass membrane protein</topology>
    </subcellularLocation>
</comment>
<evidence type="ECO:0000313" key="9">
    <source>
        <dbReference type="EMBL" id="SHF31135.1"/>
    </source>
</evidence>
<dbReference type="EMBL" id="FQVN01000003">
    <property type="protein sequence ID" value="SHF31135.1"/>
    <property type="molecule type" value="Genomic_DNA"/>
</dbReference>
<dbReference type="PIRSF" id="PIRSF002744">
    <property type="entry name" value="Pur-cyt_permease"/>
    <property type="match status" value="1"/>
</dbReference>
<feature type="transmembrane region" description="Helical" evidence="8">
    <location>
        <begin position="51"/>
        <end position="69"/>
    </location>
</feature>
<feature type="transmembrane region" description="Helical" evidence="8">
    <location>
        <begin position="421"/>
        <end position="438"/>
    </location>
</feature>
<dbReference type="OrthoDB" id="9809167at2"/>
<dbReference type="AlphaFoldDB" id="A0A1M5ALT6"/>
<protein>
    <submittedName>
        <fullName evidence="9">Purine-cytosine permease</fullName>
    </submittedName>
</protein>
<feature type="transmembrane region" description="Helical" evidence="8">
    <location>
        <begin position="298"/>
        <end position="320"/>
    </location>
</feature>
<dbReference type="PANTHER" id="PTHR31806">
    <property type="entry name" value="PURINE-CYTOSINE PERMEASE FCY2-RELATED"/>
    <property type="match status" value="1"/>
</dbReference>
<dbReference type="Gene3D" id="1.10.4160.10">
    <property type="entry name" value="Hydantoin permease"/>
    <property type="match status" value="1"/>
</dbReference>
<feature type="transmembrane region" description="Helical" evidence="8">
    <location>
        <begin position="183"/>
        <end position="201"/>
    </location>
</feature>
<dbReference type="STRING" id="2017.SAMN05444320_103178"/>
<accession>A0A1M5ALT6</accession>
<dbReference type="PANTHER" id="PTHR31806:SF1">
    <property type="entry name" value="PURINE-CYTOSINE PERMEASE FCY2-RELATED"/>
    <property type="match status" value="1"/>
</dbReference>
<evidence type="ECO:0000256" key="8">
    <source>
        <dbReference type="SAM" id="Phobius"/>
    </source>
</evidence>
<evidence type="ECO:0000256" key="2">
    <source>
        <dbReference type="ARBA" id="ARBA00008974"/>
    </source>
</evidence>
<feature type="transmembrane region" description="Helical" evidence="8">
    <location>
        <begin position="257"/>
        <end position="278"/>
    </location>
</feature>
<evidence type="ECO:0000256" key="3">
    <source>
        <dbReference type="ARBA" id="ARBA00022448"/>
    </source>
</evidence>
<feature type="transmembrane region" description="Helical" evidence="8">
    <location>
        <begin position="75"/>
        <end position="95"/>
    </location>
</feature>
<comment type="similarity">
    <text evidence="2 7">Belongs to the purine-cytosine permease (2.A.39) family.</text>
</comment>
<evidence type="ECO:0000256" key="6">
    <source>
        <dbReference type="ARBA" id="ARBA00023136"/>
    </source>
</evidence>
<feature type="transmembrane region" description="Helical" evidence="8">
    <location>
        <begin position="146"/>
        <end position="171"/>
    </location>
</feature>
<keyword evidence="3 7" id="KW-0813">Transport</keyword>
<organism evidence="9 10">
    <name type="scientific">Streptoalloteichus hindustanus</name>
    <dbReference type="NCBI Taxonomy" id="2017"/>
    <lineage>
        <taxon>Bacteria</taxon>
        <taxon>Bacillati</taxon>
        <taxon>Actinomycetota</taxon>
        <taxon>Actinomycetes</taxon>
        <taxon>Pseudonocardiales</taxon>
        <taxon>Pseudonocardiaceae</taxon>
        <taxon>Streptoalloteichus</taxon>
    </lineage>
</organism>
<keyword evidence="5 8" id="KW-1133">Transmembrane helix</keyword>
<gene>
    <name evidence="9" type="ORF">SAMN05444320_103178</name>
</gene>
<feature type="transmembrane region" description="Helical" evidence="8">
    <location>
        <begin position="115"/>
        <end position="134"/>
    </location>
</feature>
<name>A0A1M5ALT6_STRHI</name>
<proteinExistence type="inferred from homology"/>
<evidence type="ECO:0000256" key="7">
    <source>
        <dbReference type="PIRNR" id="PIRNR002744"/>
    </source>
</evidence>
<dbReference type="Proteomes" id="UP000184501">
    <property type="component" value="Unassembled WGS sequence"/>
</dbReference>
<dbReference type="Pfam" id="PF02133">
    <property type="entry name" value="Transp_cyt_pur"/>
    <property type="match status" value="1"/>
</dbReference>
<evidence type="ECO:0000256" key="4">
    <source>
        <dbReference type="ARBA" id="ARBA00022692"/>
    </source>
</evidence>
<dbReference type="InterPro" id="IPR026030">
    <property type="entry name" value="Pur-cyt_permease_Fcy2/21/22"/>
</dbReference>